<evidence type="ECO:0000313" key="3">
    <source>
        <dbReference type="Proteomes" id="UP000807342"/>
    </source>
</evidence>
<dbReference type="Proteomes" id="UP000807342">
    <property type="component" value="Unassembled WGS sequence"/>
</dbReference>
<evidence type="ECO:0000313" key="2">
    <source>
        <dbReference type="EMBL" id="KAF9445717.1"/>
    </source>
</evidence>
<dbReference type="GO" id="GO:0005524">
    <property type="term" value="F:ATP binding"/>
    <property type="evidence" value="ECO:0007669"/>
    <property type="project" value="InterPro"/>
</dbReference>
<keyword evidence="2" id="KW-0808">Transferase</keyword>
<feature type="domain" description="Protein kinase" evidence="1">
    <location>
        <begin position="1"/>
        <end position="175"/>
    </location>
</feature>
<accession>A0A9P6BZR5</accession>
<sequence length="213" mass="23946">MDPKIFDISLGLQYLHEQGVAQGDVKPMNTLVNNIGRACIADFWLNALHAGRTITHTFEGIKETMYRWAPPEQMKEDSGSDPTFMSDMWSFGCVCFQVLTGLQPFHECRNAVKIATSLMNGELPSGSDPAKFLAGIDDYLCDLMNSGWRRNPDDHPSCQEIIEILESNGVTQEHIEEDQEAKRFRGNIQERATMSKSDLAKVEEILRQCFGVA</sequence>
<gene>
    <name evidence="2" type="ORF">P691DRAFT_784871</name>
</gene>
<dbReference type="GO" id="GO:0004674">
    <property type="term" value="F:protein serine/threonine kinase activity"/>
    <property type="evidence" value="ECO:0007669"/>
    <property type="project" value="TreeGrafter"/>
</dbReference>
<dbReference type="InterPro" id="IPR011009">
    <property type="entry name" value="Kinase-like_dom_sf"/>
</dbReference>
<dbReference type="SUPFAM" id="SSF56112">
    <property type="entry name" value="Protein kinase-like (PK-like)"/>
    <property type="match status" value="1"/>
</dbReference>
<dbReference type="EMBL" id="MU151285">
    <property type="protein sequence ID" value="KAF9445717.1"/>
    <property type="molecule type" value="Genomic_DNA"/>
</dbReference>
<reference evidence="2" key="1">
    <citation type="submission" date="2020-11" db="EMBL/GenBank/DDBJ databases">
        <authorList>
            <consortium name="DOE Joint Genome Institute"/>
            <person name="Ahrendt S."/>
            <person name="Riley R."/>
            <person name="Andreopoulos W."/>
            <person name="Labutti K."/>
            <person name="Pangilinan J."/>
            <person name="Ruiz-Duenas F.J."/>
            <person name="Barrasa J.M."/>
            <person name="Sanchez-Garcia M."/>
            <person name="Camarero S."/>
            <person name="Miyauchi S."/>
            <person name="Serrano A."/>
            <person name="Linde D."/>
            <person name="Babiker R."/>
            <person name="Drula E."/>
            <person name="Ayuso-Fernandez I."/>
            <person name="Pacheco R."/>
            <person name="Padilla G."/>
            <person name="Ferreira P."/>
            <person name="Barriuso J."/>
            <person name="Kellner H."/>
            <person name="Castanera R."/>
            <person name="Alfaro M."/>
            <person name="Ramirez L."/>
            <person name="Pisabarro A.G."/>
            <person name="Kuo A."/>
            <person name="Tritt A."/>
            <person name="Lipzen A."/>
            <person name="He G."/>
            <person name="Yan M."/>
            <person name="Ng V."/>
            <person name="Cullen D."/>
            <person name="Martin F."/>
            <person name="Rosso M.-N."/>
            <person name="Henrissat B."/>
            <person name="Hibbett D."/>
            <person name="Martinez A.T."/>
            <person name="Grigoriev I.V."/>
        </authorList>
    </citation>
    <scope>NUCLEOTIDE SEQUENCE</scope>
    <source>
        <strain evidence="2">MF-IS2</strain>
    </source>
</reference>
<proteinExistence type="predicted"/>
<dbReference type="OrthoDB" id="4062651at2759"/>
<comment type="caution">
    <text evidence="2">The sequence shown here is derived from an EMBL/GenBank/DDBJ whole genome shotgun (WGS) entry which is preliminary data.</text>
</comment>
<dbReference type="InterPro" id="IPR000719">
    <property type="entry name" value="Prot_kinase_dom"/>
</dbReference>
<keyword evidence="3" id="KW-1185">Reference proteome</keyword>
<evidence type="ECO:0000259" key="1">
    <source>
        <dbReference type="PROSITE" id="PS50011"/>
    </source>
</evidence>
<keyword evidence="2" id="KW-0418">Kinase</keyword>
<dbReference type="Pfam" id="PF00069">
    <property type="entry name" value="Pkinase"/>
    <property type="match status" value="1"/>
</dbReference>
<name>A0A9P6BZR5_9AGAR</name>
<dbReference type="AlphaFoldDB" id="A0A9P6BZR5"/>
<protein>
    <submittedName>
        <fullName evidence="2">Kinase-like protein</fullName>
    </submittedName>
</protein>
<organism evidence="2 3">
    <name type="scientific">Macrolepiota fuliginosa MF-IS2</name>
    <dbReference type="NCBI Taxonomy" id="1400762"/>
    <lineage>
        <taxon>Eukaryota</taxon>
        <taxon>Fungi</taxon>
        <taxon>Dikarya</taxon>
        <taxon>Basidiomycota</taxon>
        <taxon>Agaricomycotina</taxon>
        <taxon>Agaricomycetes</taxon>
        <taxon>Agaricomycetidae</taxon>
        <taxon>Agaricales</taxon>
        <taxon>Agaricineae</taxon>
        <taxon>Agaricaceae</taxon>
        <taxon>Macrolepiota</taxon>
    </lineage>
</organism>
<dbReference type="PROSITE" id="PS50011">
    <property type="entry name" value="PROTEIN_KINASE_DOM"/>
    <property type="match status" value="1"/>
</dbReference>
<dbReference type="PANTHER" id="PTHR44329">
    <property type="entry name" value="SERINE/THREONINE-PROTEIN KINASE TNNI3K-RELATED"/>
    <property type="match status" value="1"/>
</dbReference>
<dbReference type="Gene3D" id="1.10.510.10">
    <property type="entry name" value="Transferase(Phosphotransferase) domain 1"/>
    <property type="match status" value="1"/>
</dbReference>
<dbReference type="InterPro" id="IPR051681">
    <property type="entry name" value="Ser/Thr_Kinases-Pseudokinases"/>
</dbReference>